<evidence type="ECO:0000313" key="4">
    <source>
        <dbReference type="Proteomes" id="UP000294862"/>
    </source>
</evidence>
<name>A0A4R2I6S0_9GAMM</name>
<dbReference type="RefSeq" id="WP_158287453.1">
    <property type="nucleotide sequence ID" value="NZ_SLWQ01000006.1"/>
</dbReference>
<dbReference type="Pfam" id="PF13360">
    <property type="entry name" value="PQQ_2"/>
    <property type="match status" value="1"/>
</dbReference>
<keyword evidence="1" id="KW-0732">Signal</keyword>
<reference evidence="3 4" key="1">
    <citation type="journal article" date="2015" name="Stand. Genomic Sci.">
        <title>Genomic Encyclopedia of Bacterial and Archaeal Type Strains, Phase III: the genomes of soil and plant-associated and newly described type strains.</title>
        <authorList>
            <person name="Whitman W.B."/>
            <person name="Woyke T."/>
            <person name="Klenk H.P."/>
            <person name="Zhou Y."/>
            <person name="Lilburn T.G."/>
            <person name="Beck B.J."/>
            <person name="De Vos P."/>
            <person name="Vandamme P."/>
            <person name="Eisen J.A."/>
            <person name="Garrity G."/>
            <person name="Hugenholtz P."/>
            <person name="Kyrpides N.C."/>
        </authorList>
    </citation>
    <scope>NUCLEOTIDE SEQUENCE [LARGE SCALE GENOMIC DNA]</scope>
    <source>
        <strain evidence="3 4">A3</strain>
    </source>
</reference>
<accession>A0A4R2I6S0</accession>
<feature type="signal peptide" evidence="1">
    <location>
        <begin position="1"/>
        <end position="23"/>
    </location>
</feature>
<dbReference type="InterPro" id="IPR015943">
    <property type="entry name" value="WD40/YVTN_repeat-like_dom_sf"/>
</dbReference>
<gene>
    <name evidence="3" type="ORF">EV148_106176</name>
</gene>
<keyword evidence="4" id="KW-1185">Reference proteome</keyword>
<organism evidence="3 4">
    <name type="scientific">Dokdonella fugitiva</name>
    <dbReference type="NCBI Taxonomy" id="328517"/>
    <lineage>
        <taxon>Bacteria</taxon>
        <taxon>Pseudomonadati</taxon>
        <taxon>Pseudomonadota</taxon>
        <taxon>Gammaproteobacteria</taxon>
        <taxon>Lysobacterales</taxon>
        <taxon>Rhodanobacteraceae</taxon>
        <taxon>Dokdonella</taxon>
    </lineage>
</organism>
<dbReference type="EMBL" id="SLWQ01000006">
    <property type="protein sequence ID" value="TCO40021.1"/>
    <property type="molecule type" value="Genomic_DNA"/>
</dbReference>
<comment type="caution">
    <text evidence="3">The sequence shown here is derived from an EMBL/GenBank/DDBJ whole genome shotgun (WGS) entry which is preliminary data.</text>
</comment>
<dbReference type="OrthoDB" id="9816400at2"/>
<dbReference type="AlphaFoldDB" id="A0A4R2I6S0"/>
<dbReference type="InterPro" id="IPR002372">
    <property type="entry name" value="PQQ_rpt_dom"/>
</dbReference>
<dbReference type="Proteomes" id="UP000294862">
    <property type="component" value="Unassembled WGS sequence"/>
</dbReference>
<sequence>MRSVVPMTLAAALATGVSGTVAAATAVPTIQELGRLSLSFDPLMRGPFAVADFDHDGADDVVLGGQAGADLLVQVYGRRAGNYVSKQLLVLPGGGFGAPRIFTHAQGGQTHLYVFNSDGKAYELAGWPLQRVRSFDLGFPIHAAAIGDVDHDGNEEIVALSAWSGGLQVLDLATLAVRWTDSSISAGDLLLAQLDADPALEIIVGGVPGLIIDGATHATEWTYKDGFGDYLSPYHGGATPQFLGAHAWNAMGVFQSEPYSPLWDVSVFNVGAVAAYDFNGDGKDDIIEGDAQFGGVNIVDGQTHTVTLSIPHASYSSAAVGAVDLDHDGVREIAHAAMQADFLGDEIFALYNPVDGSTVWELDRGPSAPYVGPSAASSGSPGVMRFLFGATAPFSAGPAWTQLDGATGAVLWQSAMDDSALPQAPVASISLPDTGAGSGFIVAGERAYRPVIVAIDDATHAMRWQIDADPGHPLEGREVDTVSTVPRAGGAPDTGIACLLESGGSRLLTFGLADGQSSWMSVLMGSPCVGTMAGDFGGGSRLLVAVLGTTLRAYDATTHLLAWSLPMQEPIDGATLLDGVNGREFVVFSGAQLVFYDATTRDVLRQFDLGEPIEAVQELGTIHALAVSVGGRLVVLDGADGQVRASSDFLGSDFGAHNQLATQPVSGQWFVGGVSSAGAFRFLIAVDELFANGFDG</sequence>
<dbReference type="InterPro" id="IPR028994">
    <property type="entry name" value="Integrin_alpha_N"/>
</dbReference>
<dbReference type="SUPFAM" id="SSF50998">
    <property type="entry name" value="Quinoprotein alcohol dehydrogenase-like"/>
    <property type="match status" value="1"/>
</dbReference>
<evidence type="ECO:0000313" key="3">
    <source>
        <dbReference type="EMBL" id="TCO40021.1"/>
    </source>
</evidence>
<proteinExistence type="predicted"/>
<feature type="domain" description="Pyrrolo-quinoline quinone repeat" evidence="2">
    <location>
        <begin position="513"/>
        <end position="665"/>
    </location>
</feature>
<dbReference type="Gene3D" id="2.130.10.10">
    <property type="entry name" value="YVTN repeat-like/Quinoprotein amine dehydrogenase"/>
    <property type="match status" value="1"/>
</dbReference>
<dbReference type="SUPFAM" id="SSF69318">
    <property type="entry name" value="Integrin alpha N-terminal domain"/>
    <property type="match status" value="1"/>
</dbReference>
<feature type="chain" id="PRO_5020333502" evidence="1">
    <location>
        <begin position="24"/>
        <end position="696"/>
    </location>
</feature>
<protein>
    <submittedName>
        <fullName evidence="3">Putative pyrroloquinoline-quinone binding quinoprotein</fullName>
    </submittedName>
</protein>
<evidence type="ECO:0000259" key="2">
    <source>
        <dbReference type="Pfam" id="PF13360"/>
    </source>
</evidence>
<dbReference type="InterPro" id="IPR011047">
    <property type="entry name" value="Quinoprotein_ADH-like_sf"/>
</dbReference>
<evidence type="ECO:0000256" key="1">
    <source>
        <dbReference type="SAM" id="SignalP"/>
    </source>
</evidence>